<dbReference type="GO" id="GO:0000785">
    <property type="term" value="C:chromatin"/>
    <property type="evidence" value="ECO:0007669"/>
    <property type="project" value="TreeGrafter"/>
</dbReference>
<dbReference type="GO" id="GO:0010468">
    <property type="term" value="P:regulation of gene expression"/>
    <property type="evidence" value="ECO:0007669"/>
    <property type="project" value="TreeGrafter"/>
</dbReference>
<dbReference type="SMART" id="SM00545">
    <property type="entry name" value="JmjN"/>
    <property type="match status" value="1"/>
</dbReference>
<keyword evidence="5" id="KW-1185">Reference proteome</keyword>
<dbReference type="OrthoDB" id="9547406at2759"/>
<evidence type="ECO:0000313" key="5">
    <source>
        <dbReference type="Proteomes" id="UP000789508"/>
    </source>
</evidence>
<name>A0A9N9B0K8_9GLOM</name>
<dbReference type="GO" id="GO:0051864">
    <property type="term" value="F:histone H3K36 demethylase activity"/>
    <property type="evidence" value="ECO:0007669"/>
    <property type="project" value="TreeGrafter"/>
</dbReference>
<feature type="domain" description="JmjC" evidence="3">
    <location>
        <begin position="233"/>
        <end position="395"/>
    </location>
</feature>
<evidence type="ECO:0000256" key="1">
    <source>
        <dbReference type="SAM" id="MobiDB-lite"/>
    </source>
</evidence>
<feature type="compositionally biased region" description="Basic and acidic residues" evidence="1">
    <location>
        <begin position="144"/>
        <end position="156"/>
    </location>
</feature>
<feature type="domain" description="JmjN" evidence="2">
    <location>
        <begin position="17"/>
        <end position="58"/>
    </location>
</feature>
<dbReference type="Pfam" id="PF02375">
    <property type="entry name" value="JmjN"/>
    <property type="match status" value="1"/>
</dbReference>
<feature type="compositionally biased region" description="Polar residues" evidence="1">
    <location>
        <begin position="116"/>
        <end position="131"/>
    </location>
</feature>
<gene>
    <name evidence="4" type="ORF">ALEPTO_LOCUS5778</name>
</gene>
<reference evidence="4" key="1">
    <citation type="submission" date="2021-06" db="EMBL/GenBank/DDBJ databases">
        <authorList>
            <person name="Kallberg Y."/>
            <person name="Tangrot J."/>
            <person name="Rosling A."/>
        </authorList>
    </citation>
    <scope>NUCLEOTIDE SEQUENCE</scope>
    <source>
        <strain evidence="4">FL130A</strain>
    </source>
</reference>
<sequence>MEIEPSYIHDAENGGRVPVFKPTMEQFSDFYKFVTAISKYGKQAGIVKIIPPKDWSNSLPDLTDKLKSKKIRHPIEQVFNGSKGIYRQDNIEKNRCYTLKQWRALCESPNHRPPTRNYTQTKQTPTPSPNGSKKRKLEVQLQSEKAKAEKIQKQESTEFGSRNSDDEVDMVDKLSNSSSNNNNEDEGSFDYRIYNQAQYTNEYCKEIERDYWRTLPFNNSLYGADMIGSLFDAEITKTWNVDRLDNLLNRINVNIPGVNRAYLYFGMWKATFAWHVEDMDLYSINYIHFGAPKQWYAIPPPYSRKFETVMRGYFSHEYQNCREYLRHKQFIVKPSILSENNIPVNHLVQHEGEFVITFPYGYHAGYNLDYNCAESVNFALDDWIPIGKKAGACRCQNDSVKIDVASFFDERIPEVVVPAPKTRLILLPTPPREKKILKSRKEINDDEEVVDREELNADYEFEQKSPGTSTPTPHYPDYLKDDSSSSIDLEDEGFMEEDKKFKATVVVDNGDEEDMIVVHKPKLRIIHKNQKIQCMLCPVEGGQLFRTEEDGYAHLPFHPYCAQQAEYHLQQRLTACGELLYEGFCKLHDPRVLLEKKKKMAELSSMVEIDRDVWAKAYGAFYKVRISFLLDPKIFVGKIIEKDDEAQKCKILFMDGYERTISWGSIHFDDPTLNVRLKR</sequence>
<dbReference type="Pfam" id="PF02373">
    <property type="entry name" value="JmjC"/>
    <property type="match status" value="1"/>
</dbReference>
<dbReference type="PANTHER" id="PTHR10694:SF7">
    <property type="entry name" value="[HISTONE H3]-TRIMETHYL-L-LYSINE(9) DEMETHYLASE"/>
    <property type="match status" value="1"/>
</dbReference>
<feature type="region of interest" description="Disordered" evidence="1">
    <location>
        <begin position="107"/>
        <end position="187"/>
    </location>
</feature>
<dbReference type="AlphaFoldDB" id="A0A9N9B0K8"/>
<dbReference type="PROSITE" id="PS51184">
    <property type="entry name" value="JMJC"/>
    <property type="match status" value="1"/>
</dbReference>
<dbReference type="EMBL" id="CAJVPS010001732">
    <property type="protein sequence ID" value="CAG8548884.1"/>
    <property type="molecule type" value="Genomic_DNA"/>
</dbReference>
<dbReference type="InterPro" id="IPR003347">
    <property type="entry name" value="JmjC_dom"/>
</dbReference>
<evidence type="ECO:0000259" key="3">
    <source>
        <dbReference type="PROSITE" id="PS51184"/>
    </source>
</evidence>
<organism evidence="4 5">
    <name type="scientific">Ambispora leptoticha</name>
    <dbReference type="NCBI Taxonomy" id="144679"/>
    <lineage>
        <taxon>Eukaryota</taxon>
        <taxon>Fungi</taxon>
        <taxon>Fungi incertae sedis</taxon>
        <taxon>Mucoromycota</taxon>
        <taxon>Glomeromycotina</taxon>
        <taxon>Glomeromycetes</taxon>
        <taxon>Archaeosporales</taxon>
        <taxon>Ambisporaceae</taxon>
        <taxon>Ambispora</taxon>
    </lineage>
</organism>
<dbReference type="PROSITE" id="PS51183">
    <property type="entry name" value="JMJN"/>
    <property type="match status" value="1"/>
</dbReference>
<dbReference type="InterPro" id="IPR003349">
    <property type="entry name" value="JmjN"/>
</dbReference>
<dbReference type="Gene3D" id="2.60.120.650">
    <property type="entry name" value="Cupin"/>
    <property type="match status" value="1"/>
</dbReference>
<evidence type="ECO:0000313" key="4">
    <source>
        <dbReference type="EMBL" id="CAG8548884.1"/>
    </source>
</evidence>
<comment type="caution">
    <text evidence="4">The sequence shown here is derived from an EMBL/GenBank/DDBJ whole genome shotgun (WGS) entry which is preliminary data.</text>
</comment>
<dbReference type="Proteomes" id="UP000789508">
    <property type="component" value="Unassembled WGS sequence"/>
</dbReference>
<dbReference type="SUPFAM" id="SSF51197">
    <property type="entry name" value="Clavaminate synthase-like"/>
    <property type="match status" value="1"/>
</dbReference>
<evidence type="ECO:0000259" key="2">
    <source>
        <dbReference type="PROSITE" id="PS51183"/>
    </source>
</evidence>
<dbReference type="GO" id="GO:0032454">
    <property type="term" value="F:histone H3K9 demethylase activity"/>
    <property type="evidence" value="ECO:0007669"/>
    <property type="project" value="TreeGrafter"/>
</dbReference>
<accession>A0A9N9B0K8</accession>
<dbReference type="SMART" id="SM00558">
    <property type="entry name" value="JmjC"/>
    <property type="match status" value="1"/>
</dbReference>
<dbReference type="PANTHER" id="PTHR10694">
    <property type="entry name" value="LYSINE-SPECIFIC DEMETHYLASE"/>
    <property type="match status" value="1"/>
</dbReference>
<dbReference type="GO" id="GO:0005634">
    <property type="term" value="C:nucleus"/>
    <property type="evidence" value="ECO:0007669"/>
    <property type="project" value="TreeGrafter"/>
</dbReference>
<proteinExistence type="predicted"/>
<feature type="region of interest" description="Disordered" evidence="1">
    <location>
        <begin position="452"/>
        <end position="478"/>
    </location>
</feature>
<protein>
    <submittedName>
        <fullName evidence="4">5235_t:CDS:1</fullName>
    </submittedName>
</protein>